<evidence type="ECO:0000259" key="1">
    <source>
        <dbReference type="Pfam" id="PF02627"/>
    </source>
</evidence>
<comment type="caution">
    <text evidence="2">The sequence shown here is derived from an EMBL/GenBank/DDBJ whole genome shotgun (WGS) entry which is preliminary data.</text>
</comment>
<name>A0A917IFU7_9MICO</name>
<dbReference type="SUPFAM" id="SSF69118">
    <property type="entry name" value="AhpD-like"/>
    <property type="match status" value="1"/>
</dbReference>
<evidence type="ECO:0000313" key="2">
    <source>
        <dbReference type="EMBL" id="GGH44777.1"/>
    </source>
</evidence>
<proteinExistence type="predicted"/>
<sequence>MVIRDELHDVGLQQRRKMFGAAGAEEQVHHTNDLNDKLQDFVTRYCFGDIWQRPGLSIPDRSKVTVAMLIASGKAHELRVHLRGALENGLTPLELREIALHAVLYCGIPASNEGLRALEEVLVERGMSLDMDGEAAATAGAGASPGA</sequence>
<keyword evidence="3" id="KW-1185">Reference proteome</keyword>
<dbReference type="InterPro" id="IPR029032">
    <property type="entry name" value="AhpD-like"/>
</dbReference>
<evidence type="ECO:0000313" key="3">
    <source>
        <dbReference type="Proteomes" id="UP000657592"/>
    </source>
</evidence>
<dbReference type="AlphaFoldDB" id="A0A917IFU7"/>
<dbReference type="EMBL" id="BMJY01000007">
    <property type="protein sequence ID" value="GGH44777.1"/>
    <property type="molecule type" value="Genomic_DNA"/>
</dbReference>
<dbReference type="PANTHER" id="PTHR33570">
    <property type="entry name" value="4-CARBOXYMUCONOLACTONE DECARBOXYLASE FAMILY PROTEIN"/>
    <property type="match status" value="1"/>
</dbReference>
<dbReference type="GO" id="GO:0051920">
    <property type="term" value="F:peroxiredoxin activity"/>
    <property type="evidence" value="ECO:0007669"/>
    <property type="project" value="InterPro"/>
</dbReference>
<gene>
    <name evidence="2" type="ORF">GCM10010921_19680</name>
</gene>
<reference evidence="2" key="1">
    <citation type="journal article" date="2014" name="Int. J. Syst. Evol. Microbiol.">
        <title>Complete genome sequence of Corynebacterium casei LMG S-19264T (=DSM 44701T), isolated from a smear-ripened cheese.</title>
        <authorList>
            <consortium name="US DOE Joint Genome Institute (JGI-PGF)"/>
            <person name="Walter F."/>
            <person name="Albersmeier A."/>
            <person name="Kalinowski J."/>
            <person name="Ruckert C."/>
        </authorList>
    </citation>
    <scope>NUCLEOTIDE SEQUENCE</scope>
    <source>
        <strain evidence="2">CGMCC 1.15794</strain>
    </source>
</reference>
<reference evidence="2" key="2">
    <citation type="submission" date="2020-09" db="EMBL/GenBank/DDBJ databases">
        <authorList>
            <person name="Sun Q."/>
            <person name="Zhou Y."/>
        </authorList>
    </citation>
    <scope>NUCLEOTIDE SEQUENCE</scope>
    <source>
        <strain evidence="2">CGMCC 1.15794</strain>
    </source>
</reference>
<accession>A0A917IFU7</accession>
<organism evidence="2 3">
    <name type="scientific">Microbacterium album</name>
    <dbReference type="NCBI Taxonomy" id="2053191"/>
    <lineage>
        <taxon>Bacteria</taxon>
        <taxon>Bacillati</taxon>
        <taxon>Actinomycetota</taxon>
        <taxon>Actinomycetes</taxon>
        <taxon>Micrococcales</taxon>
        <taxon>Microbacteriaceae</taxon>
        <taxon>Microbacterium</taxon>
    </lineage>
</organism>
<feature type="domain" description="Carboxymuconolactone decarboxylase-like" evidence="1">
    <location>
        <begin position="37"/>
        <end position="120"/>
    </location>
</feature>
<dbReference type="Pfam" id="PF02627">
    <property type="entry name" value="CMD"/>
    <property type="match status" value="1"/>
</dbReference>
<dbReference type="PANTHER" id="PTHR33570:SF2">
    <property type="entry name" value="CARBOXYMUCONOLACTONE DECARBOXYLASE-LIKE DOMAIN-CONTAINING PROTEIN"/>
    <property type="match status" value="1"/>
</dbReference>
<dbReference type="RefSeq" id="WP_229663191.1">
    <property type="nucleotide sequence ID" value="NZ_BMJY01000007.1"/>
</dbReference>
<dbReference type="InterPro" id="IPR052512">
    <property type="entry name" value="4CMD/NDH-1_regulator"/>
</dbReference>
<dbReference type="InterPro" id="IPR003779">
    <property type="entry name" value="CMD-like"/>
</dbReference>
<dbReference type="Proteomes" id="UP000657592">
    <property type="component" value="Unassembled WGS sequence"/>
</dbReference>
<protein>
    <submittedName>
        <fullName evidence="2">4-carboxymuconolactone decarboxylase</fullName>
    </submittedName>
</protein>
<dbReference type="Gene3D" id="1.20.1290.10">
    <property type="entry name" value="AhpD-like"/>
    <property type="match status" value="1"/>
</dbReference>